<dbReference type="InterPro" id="IPR002918">
    <property type="entry name" value="Lipase_EstA/Esterase_EstB"/>
</dbReference>
<sequence length="284" mass="29702">MRLRIVLAAAALLTAAFAAPATAATTATASGVNDPACRPSAAHPRPVVFLHGLGATSYEDLNYLQDHVAAKGYCTFSRTYGAYPQFPLVGGLRPIADSATEIKEFIGEVLAETGAAQVDLVGHSEGGFQSLYVTKTQGIADRIGSVVSIAPPTHGTTFAGLTKLAYLLGVRDEVGKALTAFGCPACDNLITDGSAVQTLTNGPIAQPGVRYTVLTSRFDELVTPTETSFVREPGVTNEYVQDTCPFDPVGHIGEAYDLNVWNLVTNALDPAHAEKFLCTAGSPG</sequence>
<dbReference type="InterPro" id="IPR029058">
    <property type="entry name" value="AB_hydrolase_fold"/>
</dbReference>
<dbReference type="Pfam" id="PF00561">
    <property type="entry name" value="Abhydrolase_1"/>
    <property type="match status" value="1"/>
</dbReference>
<feature type="signal peptide" evidence="1">
    <location>
        <begin position="1"/>
        <end position="23"/>
    </location>
</feature>
<keyword evidence="1" id="KW-0732">Signal</keyword>
<dbReference type="EMBL" id="JBHUKQ010000002">
    <property type="protein sequence ID" value="MFD2479146.1"/>
    <property type="molecule type" value="Genomic_DNA"/>
</dbReference>
<reference evidence="4" key="1">
    <citation type="journal article" date="2019" name="Int. J. Syst. Evol. Microbiol.">
        <title>The Global Catalogue of Microorganisms (GCM) 10K type strain sequencing project: providing services to taxonomists for standard genome sequencing and annotation.</title>
        <authorList>
            <consortium name="The Broad Institute Genomics Platform"/>
            <consortium name="The Broad Institute Genome Sequencing Center for Infectious Disease"/>
            <person name="Wu L."/>
            <person name="Ma J."/>
        </authorList>
    </citation>
    <scope>NUCLEOTIDE SEQUENCE [LARGE SCALE GENOMIC DNA]</scope>
    <source>
        <strain evidence="4">CGMCC 4.7638</strain>
    </source>
</reference>
<feature type="domain" description="AB hydrolase-1" evidence="2">
    <location>
        <begin position="46"/>
        <end position="158"/>
    </location>
</feature>
<evidence type="ECO:0000259" key="2">
    <source>
        <dbReference type="Pfam" id="PF00561"/>
    </source>
</evidence>
<evidence type="ECO:0000256" key="1">
    <source>
        <dbReference type="SAM" id="SignalP"/>
    </source>
</evidence>
<dbReference type="RefSeq" id="WP_344280305.1">
    <property type="nucleotide sequence ID" value="NZ_BAAAHV010000017.1"/>
</dbReference>
<evidence type="ECO:0000313" key="4">
    <source>
        <dbReference type="Proteomes" id="UP001597542"/>
    </source>
</evidence>
<dbReference type="PANTHER" id="PTHR32015:SF1">
    <property type="entry name" value="LIPASE"/>
    <property type="match status" value="1"/>
</dbReference>
<keyword evidence="4" id="KW-1185">Reference proteome</keyword>
<organism evidence="3 4">
    <name type="scientific">Amycolatopsis albidoflavus</name>
    <dbReference type="NCBI Taxonomy" id="102226"/>
    <lineage>
        <taxon>Bacteria</taxon>
        <taxon>Bacillati</taxon>
        <taxon>Actinomycetota</taxon>
        <taxon>Actinomycetes</taxon>
        <taxon>Pseudonocardiales</taxon>
        <taxon>Pseudonocardiaceae</taxon>
        <taxon>Amycolatopsis</taxon>
    </lineage>
</organism>
<evidence type="ECO:0000313" key="3">
    <source>
        <dbReference type="EMBL" id="MFD2479146.1"/>
    </source>
</evidence>
<dbReference type="InterPro" id="IPR000073">
    <property type="entry name" value="AB_hydrolase_1"/>
</dbReference>
<dbReference type="SUPFAM" id="SSF53474">
    <property type="entry name" value="alpha/beta-Hydrolases"/>
    <property type="match status" value="1"/>
</dbReference>
<accession>A0ABW5HQJ2</accession>
<dbReference type="Proteomes" id="UP001597542">
    <property type="component" value="Unassembled WGS sequence"/>
</dbReference>
<proteinExistence type="predicted"/>
<name>A0ABW5HQJ2_9PSEU</name>
<feature type="chain" id="PRO_5046755015" evidence="1">
    <location>
        <begin position="24"/>
        <end position="284"/>
    </location>
</feature>
<dbReference type="Gene3D" id="3.40.50.1820">
    <property type="entry name" value="alpha/beta hydrolase"/>
    <property type="match status" value="1"/>
</dbReference>
<dbReference type="PANTHER" id="PTHR32015">
    <property type="entry name" value="FASTING INDUCED LIPASE"/>
    <property type="match status" value="1"/>
</dbReference>
<gene>
    <name evidence="3" type="ORF">ACFSUT_02580</name>
</gene>
<protein>
    <submittedName>
        <fullName evidence="3">Esterase/lipase family protein</fullName>
    </submittedName>
</protein>
<comment type="caution">
    <text evidence="3">The sequence shown here is derived from an EMBL/GenBank/DDBJ whole genome shotgun (WGS) entry which is preliminary data.</text>
</comment>